<accession>A0A5B7BRB8</accession>
<feature type="region of interest" description="Disordered" evidence="5">
    <location>
        <begin position="66"/>
        <end position="103"/>
    </location>
</feature>
<protein>
    <recommendedName>
        <fullName evidence="10">Transcriptional elongation regulator MINIYO</fullName>
    </recommendedName>
</protein>
<name>A0A5B7BRB8_DAVIN</name>
<dbReference type="Pfam" id="PF08620">
    <property type="entry name" value="RPAP1_C"/>
    <property type="match status" value="1"/>
</dbReference>
<evidence type="ECO:0000313" key="9">
    <source>
        <dbReference type="EMBL" id="MPA70451.1"/>
    </source>
</evidence>
<feature type="region of interest" description="Disordered" evidence="5">
    <location>
        <begin position="1"/>
        <end position="31"/>
    </location>
</feature>
<evidence type="ECO:0000259" key="7">
    <source>
        <dbReference type="Pfam" id="PF08621"/>
    </source>
</evidence>
<evidence type="ECO:0000256" key="3">
    <source>
        <dbReference type="ARBA" id="ARBA00023163"/>
    </source>
</evidence>
<dbReference type="PANTHER" id="PTHR47605:SF2">
    <property type="entry name" value="TRANSCRIPTIONAL ELONGATION REGULATOR MINIYO"/>
    <property type="match status" value="1"/>
</dbReference>
<dbReference type="PANTHER" id="PTHR47605">
    <property type="entry name" value="TRANSCRIPTIONAL ELONGATION REGULATOR MINIYO"/>
    <property type="match status" value="1"/>
</dbReference>
<feature type="region of interest" description="Disordered" evidence="5">
    <location>
        <begin position="239"/>
        <end position="262"/>
    </location>
</feature>
<dbReference type="Pfam" id="PF08621">
    <property type="entry name" value="RPAP1_N"/>
    <property type="match status" value="1"/>
</dbReference>
<keyword evidence="4" id="KW-0539">Nucleus</keyword>
<organism evidence="9">
    <name type="scientific">Davidia involucrata</name>
    <name type="common">Dove tree</name>
    <dbReference type="NCBI Taxonomy" id="16924"/>
    <lineage>
        <taxon>Eukaryota</taxon>
        <taxon>Viridiplantae</taxon>
        <taxon>Streptophyta</taxon>
        <taxon>Embryophyta</taxon>
        <taxon>Tracheophyta</taxon>
        <taxon>Spermatophyta</taxon>
        <taxon>Magnoliopsida</taxon>
        <taxon>eudicotyledons</taxon>
        <taxon>Gunneridae</taxon>
        <taxon>Pentapetalae</taxon>
        <taxon>asterids</taxon>
        <taxon>Cornales</taxon>
        <taxon>Nyssaceae</taxon>
        <taxon>Davidia</taxon>
    </lineage>
</organism>
<feature type="domain" description="RPAP1/MINIYO-like TPR repeats" evidence="8">
    <location>
        <begin position="1390"/>
        <end position="1528"/>
    </location>
</feature>
<feature type="domain" description="RPAP1 N-terminal" evidence="7">
    <location>
        <begin position="270"/>
        <end position="313"/>
    </location>
</feature>
<evidence type="ECO:0000259" key="6">
    <source>
        <dbReference type="Pfam" id="PF08620"/>
    </source>
</evidence>
<evidence type="ECO:0000256" key="1">
    <source>
        <dbReference type="ARBA" id="ARBA00004123"/>
    </source>
</evidence>
<evidence type="ECO:0000256" key="5">
    <source>
        <dbReference type="SAM" id="MobiDB-lite"/>
    </source>
</evidence>
<dbReference type="SUPFAM" id="SSF48371">
    <property type="entry name" value="ARM repeat"/>
    <property type="match status" value="1"/>
</dbReference>
<comment type="similarity">
    <text evidence="2">Belongs to the RPAP1 family.</text>
</comment>
<proteinExistence type="inferred from homology"/>
<evidence type="ECO:0000256" key="4">
    <source>
        <dbReference type="ARBA" id="ARBA00023242"/>
    </source>
</evidence>
<feature type="domain" description="RPAP1 C-terminal" evidence="6">
    <location>
        <begin position="399"/>
        <end position="481"/>
    </location>
</feature>
<sequence>MKKKESGGRNAPPKPSRQKIFGNKSLKVSEEEDEASCLVGSIVEKGISEQLHNRPLVAPRPTLLPFPVARHRSHGPHWAPKANENSRAGGGEDDYDEGDGEDEGLAEFDPIAVFANPVQRKQKKGLDFSRWRELITSDNSSVCQKKDGEKHLLVEFNECGKVGEVTDLSDKINSHNDAKNGALSQKMLPNDNAKAKDVNMEEMDPALLEEMSGNAIAEISEEKGPGLLEVSKKQKLVDTEKQNTSTSHITSFPTSNNLGNEQGSVSLESQIDAENYARLQRMSTDEIAEAQAEILEKMNPALIEALRKRGQDKLKNQKSSSSSSDMAIKGRVDYIQDDKKWTKDTNGSLLSESDISHKLTPTASQDTQSGEDYNAVGNLKPGSSSLWDTWSERVEAVRELRFSFDGNVIENDFSQAPKAGNISVYSGYSADNVSERDFLRTEGDPGAAGYTIKEALALTRSVVPGQRALALHLLASVLDKALHNICRNQVGCNMKKANIDRFIDWEAIWAFAIGPEPELALSLRMSLDDNHNSVVLACAKVIQCTLSCDFNESFFNISEKIATYPKDVCTASVFRSRPEIDVGFLHGGFWKYSAKPSNILPFGEDIMDDKIEGEHTIQDDIVVAGQDFAAGLVRMGILPRILYLLETDPSVALEECLISILIAIARHSPTCANSIMKCKRLIQTVVDRFTMKDQMEIYPSKIKSVTLLKVLARSEKKNCLEFIKNGIFHKATWHLCRYAVSLDHWVKLGRENCQLSSVLVVEQLRFWKVCIQYGYCVLYFSDLFPALCMWLNVPSFEKLIRNNILSEFAAIAGEAYLVLEALTRRLPNFYSHLHLSNQTLEFTEEDMETWCWSHVGPMVDLAIKWTALRGNPYISEFFDLHKGNKSDSLFQNLPVSSLLWVISSVVRMLSSVLERVIPEDTISLPGGHVPWLPEFVPKIGLEIIKNGFLSFSGANGTEYGNNPAGSDSFIEYLCHLRHQSEHETSIASVCCLHGLIQLLVSVDKLIQLAKPEINTPSQGHNSSREGMILADGILKLSLVEFRSVLTTFMKLIASEWQYVQSIEIFGRGGPSPGVGLGWGASGGGFWSTTVLLAQTDAGLLILLLEIFQIVSANDLPMVEEMTFTMQRINSFFEVCLIVGPRDGFIVDKALNILLQVSVLKYLDLCIRHFLCVNKGFQLFGWEYKEEDYLLFSKILASHFRSRWLCLKKKFKTVGGNSCVGQKTFKKDSNSLDTIHEDLDTSNMTSQDHFCTSLVVEWAHQRLPLPMHWFLSPISTINDSKDADLLSASNMLNHTQDLTDFLEIAKGGLFFLLGIEAMSSFLSTEINSPVRGVPIIWKLHSLSVILLVRTDVLEEEKTRDVYKTLQEVYGQLLDESRSSKSTKFILEKNENLLAETREKYSVEFLRFQSEIHESYSTFMETFVEQFAALSYGDMIYGRQVAIYLHRCVEAPVRLAAWNALSNTHVLELLPPLENCFAEAEGYLEPVEDNESILEAYVKSWVSGALDKAATRGSVTFTLVLHHLSSFIFCCHTGNKTLLRNKLAKSLLRDYSRKQQHEGIMVDFIRFKKPPTSQIPRQEEEGSSLEVCEIERRFNLLTEACEGNSSLLREVEKLKSSLHKSNMICT</sequence>
<feature type="compositionally biased region" description="Polar residues" evidence="5">
    <location>
        <begin position="242"/>
        <end position="262"/>
    </location>
</feature>
<evidence type="ECO:0000256" key="2">
    <source>
        <dbReference type="ARBA" id="ARBA00009953"/>
    </source>
</evidence>
<feature type="compositionally biased region" description="Acidic residues" evidence="5">
    <location>
        <begin position="91"/>
        <end position="103"/>
    </location>
</feature>
<reference evidence="9" key="1">
    <citation type="submission" date="2019-08" db="EMBL/GenBank/DDBJ databases">
        <title>Reference gene set and small RNA set construction with multiple tissues from Davidia involucrata Baill.</title>
        <authorList>
            <person name="Yang H."/>
            <person name="Zhou C."/>
            <person name="Li G."/>
            <person name="Wang J."/>
            <person name="Gao P."/>
            <person name="Wang M."/>
            <person name="Wang R."/>
            <person name="Zhao Y."/>
        </authorList>
    </citation>
    <scope>NUCLEOTIDE SEQUENCE</scope>
    <source>
        <tissue evidence="9">Mixed with DoveR01_LX</tissue>
    </source>
</reference>
<evidence type="ECO:0000259" key="8">
    <source>
        <dbReference type="Pfam" id="PF25766"/>
    </source>
</evidence>
<gene>
    <name evidence="9" type="ORF">Din_039892</name>
</gene>
<dbReference type="InterPro" id="IPR013930">
    <property type="entry name" value="RPAP1_N"/>
</dbReference>
<dbReference type="Pfam" id="PF25766">
    <property type="entry name" value="TPR_RPAP1"/>
    <property type="match status" value="1"/>
</dbReference>
<feature type="region of interest" description="Disordered" evidence="5">
    <location>
        <begin position="309"/>
        <end position="329"/>
    </location>
</feature>
<dbReference type="InterPro" id="IPR013929">
    <property type="entry name" value="RPAP1_C"/>
</dbReference>
<dbReference type="InterPro" id="IPR016024">
    <property type="entry name" value="ARM-type_fold"/>
</dbReference>
<dbReference type="InterPro" id="IPR057989">
    <property type="entry name" value="TPR_RPAP1/MINIYO-like"/>
</dbReference>
<keyword evidence="3" id="KW-0804">Transcription</keyword>
<dbReference type="EMBL" id="GHES01039892">
    <property type="protein sequence ID" value="MPA70451.1"/>
    <property type="molecule type" value="Transcribed_RNA"/>
</dbReference>
<evidence type="ECO:0008006" key="10">
    <source>
        <dbReference type="Google" id="ProtNLM"/>
    </source>
</evidence>
<dbReference type="InterPro" id="IPR055326">
    <property type="entry name" value="MINIYO"/>
</dbReference>
<comment type="subcellular location">
    <subcellularLocation>
        <location evidence="1">Nucleus</location>
    </subcellularLocation>
</comment>